<dbReference type="Proteomes" id="UP001164718">
    <property type="component" value="Chromosome"/>
</dbReference>
<dbReference type="AlphaFoldDB" id="A0A9E8LWP3"/>
<dbReference type="InterPro" id="IPR003738">
    <property type="entry name" value="SRAP"/>
</dbReference>
<keyword evidence="3" id="KW-0227">DNA damage</keyword>
<keyword evidence="2 8" id="KW-0645">Protease</keyword>
<organism evidence="9 10">
    <name type="scientific">Fervidibacillus albus</name>
    <dbReference type="NCBI Taxonomy" id="2980026"/>
    <lineage>
        <taxon>Bacteria</taxon>
        <taxon>Bacillati</taxon>
        <taxon>Bacillota</taxon>
        <taxon>Bacilli</taxon>
        <taxon>Bacillales</taxon>
        <taxon>Bacillaceae</taxon>
        <taxon>Fervidibacillus</taxon>
    </lineage>
</organism>
<dbReference type="PANTHER" id="PTHR13604">
    <property type="entry name" value="DC12-RELATED"/>
    <property type="match status" value="1"/>
</dbReference>
<gene>
    <name evidence="9" type="ORF">OE104_07125</name>
</gene>
<comment type="similarity">
    <text evidence="1 8">Belongs to the SOS response-associated peptidase family.</text>
</comment>
<dbReference type="RefSeq" id="WP_275418886.1">
    <property type="nucleotide sequence ID" value="NZ_CP106878.1"/>
</dbReference>
<keyword evidence="4 8" id="KW-0378">Hydrolase</keyword>
<keyword evidence="6" id="KW-0238">DNA-binding</keyword>
<dbReference type="KEGG" id="faf:OE104_07125"/>
<evidence type="ECO:0000313" key="10">
    <source>
        <dbReference type="Proteomes" id="UP001164718"/>
    </source>
</evidence>
<evidence type="ECO:0000256" key="2">
    <source>
        <dbReference type="ARBA" id="ARBA00022670"/>
    </source>
</evidence>
<dbReference type="EMBL" id="CP106878">
    <property type="protein sequence ID" value="WAA11067.1"/>
    <property type="molecule type" value="Genomic_DNA"/>
</dbReference>
<dbReference type="InterPro" id="IPR036590">
    <property type="entry name" value="SRAP-like"/>
</dbReference>
<dbReference type="PANTHER" id="PTHR13604:SF0">
    <property type="entry name" value="ABASIC SITE PROCESSING PROTEIN HMCES"/>
    <property type="match status" value="1"/>
</dbReference>
<dbReference type="GO" id="GO:0008233">
    <property type="term" value="F:peptidase activity"/>
    <property type="evidence" value="ECO:0007669"/>
    <property type="project" value="UniProtKB-KW"/>
</dbReference>
<evidence type="ECO:0000256" key="8">
    <source>
        <dbReference type="RuleBase" id="RU364100"/>
    </source>
</evidence>
<dbReference type="GO" id="GO:0003697">
    <property type="term" value="F:single-stranded DNA binding"/>
    <property type="evidence" value="ECO:0007669"/>
    <property type="project" value="InterPro"/>
</dbReference>
<evidence type="ECO:0000256" key="6">
    <source>
        <dbReference type="ARBA" id="ARBA00023125"/>
    </source>
</evidence>
<evidence type="ECO:0000256" key="5">
    <source>
        <dbReference type="ARBA" id="ARBA00023124"/>
    </source>
</evidence>
<keyword evidence="7" id="KW-0456">Lyase</keyword>
<dbReference type="GO" id="GO:0016829">
    <property type="term" value="F:lyase activity"/>
    <property type="evidence" value="ECO:0007669"/>
    <property type="project" value="UniProtKB-KW"/>
</dbReference>
<keyword evidence="5" id="KW-0190">Covalent protein-DNA linkage</keyword>
<proteinExistence type="inferred from homology"/>
<keyword evidence="10" id="KW-1185">Reference proteome</keyword>
<evidence type="ECO:0000256" key="1">
    <source>
        <dbReference type="ARBA" id="ARBA00008136"/>
    </source>
</evidence>
<dbReference type="Pfam" id="PF02586">
    <property type="entry name" value="SRAP"/>
    <property type="match status" value="1"/>
</dbReference>
<dbReference type="Gene3D" id="3.90.1680.10">
    <property type="entry name" value="SOS response associated peptidase-like"/>
    <property type="match status" value="1"/>
</dbReference>
<name>A0A9E8LWP3_9BACI</name>
<dbReference type="GO" id="GO:0106300">
    <property type="term" value="P:protein-DNA covalent cross-linking repair"/>
    <property type="evidence" value="ECO:0007669"/>
    <property type="project" value="InterPro"/>
</dbReference>
<reference evidence="9" key="1">
    <citation type="submission" date="2022-09" db="EMBL/GenBank/DDBJ databases">
        <title>Complete Genomes of Fervidibacillus albus and Fervidibacillus halotolerans isolated from tidal flat sediments.</title>
        <authorList>
            <person name="Kwon K.K."/>
            <person name="Yang S.-H."/>
            <person name="Park M.J."/>
            <person name="Oh H.-M."/>
        </authorList>
    </citation>
    <scope>NUCLEOTIDE SEQUENCE</scope>
    <source>
        <strain evidence="9">MEBiC13591</strain>
    </source>
</reference>
<evidence type="ECO:0000256" key="4">
    <source>
        <dbReference type="ARBA" id="ARBA00022801"/>
    </source>
</evidence>
<evidence type="ECO:0000313" key="9">
    <source>
        <dbReference type="EMBL" id="WAA11067.1"/>
    </source>
</evidence>
<accession>A0A9E8LWP3</accession>
<dbReference type="EC" id="3.4.-.-" evidence="8"/>
<evidence type="ECO:0000256" key="3">
    <source>
        <dbReference type="ARBA" id="ARBA00022763"/>
    </source>
</evidence>
<evidence type="ECO:0000256" key="7">
    <source>
        <dbReference type="ARBA" id="ARBA00023239"/>
    </source>
</evidence>
<dbReference type="SUPFAM" id="SSF143081">
    <property type="entry name" value="BB1717-like"/>
    <property type="match status" value="1"/>
</dbReference>
<sequence>MCGRFTLTTDRDDLIETFQLSFFPDEYDVSYNIAPTQPILAAVQGRDGRRAGFLSWGLVPFWVKDRKRWKPLINARSETISEKRSFRHLLLRRRCVIFADSFYEWKNEGKKKIPHRIMMKDGRPFAFAGLWDRNENSDGKLTTCTILTTKANETMQTIHERMPVILYELDQIDTWLNVEKYSFDEAKTVIGQLPDERTKLYEVSTIVNSPKNNRKECILPV</sequence>
<protein>
    <recommendedName>
        <fullName evidence="8">Abasic site processing protein</fullName>
        <ecNumber evidence="8">3.4.-.-</ecNumber>
    </recommendedName>
</protein>
<dbReference type="GO" id="GO:0006508">
    <property type="term" value="P:proteolysis"/>
    <property type="evidence" value="ECO:0007669"/>
    <property type="project" value="UniProtKB-KW"/>
</dbReference>